<dbReference type="Proteomes" id="UP001348265">
    <property type="component" value="Unassembled WGS sequence"/>
</dbReference>
<organism evidence="2 3">
    <name type="scientific">Streptomyces chrestomyceticus</name>
    <dbReference type="NCBI Taxonomy" id="68185"/>
    <lineage>
        <taxon>Bacteria</taxon>
        <taxon>Bacillati</taxon>
        <taxon>Actinomycetota</taxon>
        <taxon>Actinomycetes</taxon>
        <taxon>Kitasatosporales</taxon>
        <taxon>Streptomycetaceae</taxon>
        <taxon>Streptomyces</taxon>
    </lineage>
</organism>
<protein>
    <submittedName>
        <fullName evidence="2">Uncharacterized protein</fullName>
    </submittedName>
</protein>
<evidence type="ECO:0000256" key="1">
    <source>
        <dbReference type="SAM" id="MobiDB-lite"/>
    </source>
</evidence>
<accession>A0ABU7X1D4</accession>
<gene>
    <name evidence="2" type="ORF">RB636_30875</name>
</gene>
<proteinExistence type="predicted"/>
<evidence type="ECO:0000313" key="2">
    <source>
        <dbReference type="EMBL" id="MEF3117584.1"/>
    </source>
</evidence>
<comment type="caution">
    <text evidence="2">The sequence shown here is derived from an EMBL/GenBank/DDBJ whole genome shotgun (WGS) entry which is preliminary data.</text>
</comment>
<dbReference type="RefSeq" id="WP_331788957.1">
    <property type="nucleotide sequence ID" value="NZ_JAVFKM010000020.1"/>
</dbReference>
<feature type="region of interest" description="Disordered" evidence="1">
    <location>
        <begin position="1"/>
        <end position="50"/>
    </location>
</feature>
<keyword evidence="3" id="KW-1185">Reference proteome</keyword>
<name>A0ABU7X1D4_9ACTN</name>
<reference evidence="2 3" key="1">
    <citation type="submission" date="2023-08" db="EMBL/GenBank/DDBJ databases">
        <authorList>
            <person name="Sharma P."/>
            <person name="Verma V."/>
            <person name="Mohan M.K."/>
            <person name="Dubey A.K."/>
        </authorList>
    </citation>
    <scope>NUCLEOTIDE SEQUENCE [LARGE SCALE GENOMIC DNA]</scope>
    <source>
        <strain evidence="2 3">ADP4</strain>
    </source>
</reference>
<evidence type="ECO:0000313" key="3">
    <source>
        <dbReference type="Proteomes" id="UP001348265"/>
    </source>
</evidence>
<dbReference type="EMBL" id="JAVFKM010000020">
    <property type="protein sequence ID" value="MEF3117584.1"/>
    <property type="molecule type" value="Genomic_DNA"/>
</dbReference>
<sequence>MTSGNRQRPDGSSKRAQLTSGDHGGPKDKKGKRTRVMQPDRYHKKGAANRAWKELFDRFSAVKQREQARQQAKNGAQ</sequence>